<keyword evidence="5 7" id="KW-1133">Transmembrane helix</keyword>
<protein>
    <recommendedName>
        <fullName evidence="8">ABC transmembrane type-1 domain-containing protein</fullName>
    </recommendedName>
</protein>
<evidence type="ECO:0000256" key="1">
    <source>
        <dbReference type="ARBA" id="ARBA00004651"/>
    </source>
</evidence>
<name>X0TA57_9ZZZZ</name>
<feature type="transmembrane region" description="Helical" evidence="7">
    <location>
        <begin position="83"/>
        <end position="108"/>
    </location>
</feature>
<comment type="caution">
    <text evidence="9">The sequence shown here is derived from an EMBL/GenBank/DDBJ whole genome shotgun (WGS) entry which is preliminary data.</text>
</comment>
<dbReference type="PANTHER" id="PTHR32243">
    <property type="entry name" value="MALTOSE TRANSPORT SYSTEM PERMEASE-RELATED"/>
    <property type="match status" value="1"/>
</dbReference>
<evidence type="ECO:0000256" key="6">
    <source>
        <dbReference type="ARBA" id="ARBA00023136"/>
    </source>
</evidence>
<reference evidence="9" key="1">
    <citation type="journal article" date="2014" name="Front. Microbiol.">
        <title>High frequency of phylogenetically diverse reductive dehalogenase-homologous genes in deep subseafloor sedimentary metagenomes.</title>
        <authorList>
            <person name="Kawai M."/>
            <person name="Futagami T."/>
            <person name="Toyoda A."/>
            <person name="Takaki Y."/>
            <person name="Nishi S."/>
            <person name="Hori S."/>
            <person name="Arai W."/>
            <person name="Tsubouchi T."/>
            <person name="Morono Y."/>
            <person name="Uchiyama I."/>
            <person name="Ito T."/>
            <person name="Fujiyama A."/>
            <person name="Inagaki F."/>
            <person name="Takami H."/>
        </authorList>
    </citation>
    <scope>NUCLEOTIDE SEQUENCE</scope>
    <source>
        <strain evidence="9">Expedition CK06-06</strain>
    </source>
</reference>
<organism evidence="9">
    <name type="scientific">marine sediment metagenome</name>
    <dbReference type="NCBI Taxonomy" id="412755"/>
    <lineage>
        <taxon>unclassified sequences</taxon>
        <taxon>metagenomes</taxon>
        <taxon>ecological metagenomes</taxon>
    </lineage>
</organism>
<dbReference type="PANTHER" id="PTHR32243:SF18">
    <property type="entry name" value="INNER MEMBRANE ABC TRANSPORTER PERMEASE PROTEIN YCJP"/>
    <property type="match status" value="1"/>
</dbReference>
<dbReference type="InterPro" id="IPR000515">
    <property type="entry name" value="MetI-like"/>
</dbReference>
<feature type="non-terminal residue" evidence="9">
    <location>
        <position position="1"/>
    </location>
</feature>
<evidence type="ECO:0000256" key="4">
    <source>
        <dbReference type="ARBA" id="ARBA00022692"/>
    </source>
</evidence>
<dbReference type="Pfam" id="PF00528">
    <property type="entry name" value="BPD_transp_1"/>
    <property type="match status" value="1"/>
</dbReference>
<evidence type="ECO:0000256" key="5">
    <source>
        <dbReference type="ARBA" id="ARBA00022989"/>
    </source>
</evidence>
<evidence type="ECO:0000256" key="7">
    <source>
        <dbReference type="SAM" id="Phobius"/>
    </source>
</evidence>
<feature type="transmembrane region" description="Helical" evidence="7">
    <location>
        <begin position="251"/>
        <end position="273"/>
    </location>
</feature>
<feature type="transmembrane region" description="Helical" evidence="7">
    <location>
        <begin position="120"/>
        <end position="144"/>
    </location>
</feature>
<dbReference type="GO" id="GO:0055085">
    <property type="term" value="P:transmembrane transport"/>
    <property type="evidence" value="ECO:0007669"/>
    <property type="project" value="InterPro"/>
</dbReference>
<comment type="subcellular location">
    <subcellularLocation>
        <location evidence="1">Cell membrane</location>
        <topology evidence="1">Multi-pass membrane protein</topology>
    </subcellularLocation>
</comment>
<dbReference type="AlphaFoldDB" id="X0TA57"/>
<evidence type="ECO:0000313" key="9">
    <source>
        <dbReference type="EMBL" id="GAF84216.1"/>
    </source>
</evidence>
<dbReference type="InterPro" id="IPR050901">
    <property type="entry name" value="BP-dep_ABC_trans_perm"/>
</dbReference>
<evidence type="ECO:0000256" key="3">
    <source>
        <dbReference type="ARBA" id="ARBA00022475"/>
    </source>
</evidence>
<keyword evidence="4 7" id="KW-0812">Transmembrane</keyword>
<feature type="transmembrane region" description="Helical" evidence="7">
    <location>
        <begin position="207"/>
        <end position="231"/>
    </location>
</feature>
<accession>X0TA57</accession>
<feature type="domain" description="ABC transmembrane type-1" evidence="8">
    <location>
        <begin position="83"/>
        <end position="273"/>
    </location>
</feature>
<dbReference type="EMBL" id="BARS01006194">
    <property type="protein sequence ID" value="GAF84216.1"/>
    <property type="molecule type" value="Genomic_DNA"/>
</dbReference>
<dbReference type="PROSITE" id="PS50928">
    <property type="entry name" value="ABC_TM1"/>
    <property type="match status" value="1"/>
</dbReference>
<gene>
    <name evidence="9" type="ORF">S01H1_12105</name>
</gene>
<dbReference type="InterPro" id="IPR035906">
    <property type="entry name" value="MetI-like_sf"/>
</dbReference>
<dbReference type="CDD" id="cd06261">
    <property type="entry name" value="TM_PBP2"/>
    <property type="match status" value="1"/>
</dbReference>
<proteinExistence type="predicted"/>
<keyword evidence="6 7" id="KW-0472">Membrane</keyword>
<dbReference type="GO" id="GO:0005886">
    <property type="term" value="C:plasma membrane"/>
    <property type="evidence" value="ECO:0007669"/>
    <property type="project" value="UniProtKB-SubCell"/>
</dbReference>
<evidence type="ECO:0000259" key="8">
    <source>
        <dbReference type="PROSITE" id="PS50928"/>
    </source>
</evidence>
<dbReference type="Gene3D" id="1.10.3720.10">
    <property type="entry name" value="MetI-like"/>
    <property type="match status" value="1"/>
</dbReference>
<evidence type="ECO:0000256" key="2">
    <source>
        <dbReference type="ARBA" id="ARBA00022448"/>
    </source>
</evidence>
<feature type="transmembrane region" description="Helical" evidence="7">
    <location>
        <begin position="150"/>
        <end position="169"/>
    </location>
</feature>
<keyword evidence="2" id="KW-0813">Transport</keyword>
<keyword evidence="3" id="KW-1003">Cell membrane</keyword>
<dbReference type="SUPFAM" id="SSF161098">
    <property type="entry name" value="MetI-like"/>
    <property type="match status" value="1"/>
</dbReference>
<sequence length="288" mass="31584">IITLFPIFWMFSTSFKPSHEWTPATPIWITKNATLNNYMTVLLGPGRAKGGWHELSGGELTGSMEEKAKRISLKGESALFMPLFTSLLVCGSATALSIIIGMLAAYAISRYKFGGNFFSFFILSARMFPPIAVVIPLVIMFSIVGLLDSFIGLIIAYTGFTLPFSVWMIKSFIDEVPRELEEAAIVDGMTNFQAILKVTVPLTRGGIAATALFVFIINWGEFLVAFLLSATKVITLPVLMSKYFTTVQGRLYGPQAALGIVASIPVIIFAFMIQKHLVRGLTFGAVKR</sequence>